<evidence type="ECO:0000313" key="5">
    <source>
        <dbReference type="EMBL" id="GGR96626.1"/>
    </source>
</evidence>
<evidence type="ECO:0000256" key="1">
    <source>
        <dbReference type="ARBA" id="ARBA00008467"/>
    </source>
</evidence>
<proteinExistence type="inferred from homology"/>
<dbReference type="PANTHER" id="PTHR11712">
    <property type="entry name" value="POLYKETIDE SYNTHASE-RELATED"/>
    <property type="match status" value="1"/>
</dbReference>
<feature type="domain" description="Ketosynthase family 3 (KS3)" evidence="4">
    <location>
        <begin position="8"/>
        <end position="430"/>
    </location>
</feature>
<evidence type="ECO:0000259" key="4">
    <source>
        <dbReference type="PROSITE" id="PS52004"/>
    </source>
</evidence>
<dbReference type="PROSITE" id="PS52004">
    <property type="entry name" value="KS3_2"/>
    <property type="match status" value="1"/>
</dbReference>
<comment type="similarity">
    <text evidence="1 3">Belongs to the thiolase-like superfamily. Beta-ketoacyl-ACP synthases family.</text>
</comment>
<sequence>MSGPPAHGRAVVVTGLGVLGAVASGVRELTDALRSGRCALTAPAPPADADRPGVTWPAFTAELTSDEVPGRALDALPGLPEDLRSAARRTALRSPVPVRAAVVAALQAWLEAGLDRTAPPPGRIGVVVAGNNLTERVTEDGRARAERNPAYLPARYALHQQDTDHVATLSRVLGVRGEGCTVGGASASGNLALVHGARMLAAGAADVCLVVGAMTRLSPLQTRGYLTLGAMAPADGAPARPPAPFDRGHRGFHPGQAAACTVLETAASARARGARALAGLAGAAVVLDGNHLADPSVDGEVRAMEGALAQAGVSAADVGWVSSHGTGSPLGDRTEADALRKVFGTGDDGPWVNATKSLTGHCLSAAGVVEAVAAVLQLQAGFVHPDPGLRDPVDAGLRFTGDEPRRARGGFVLSNGFGFGGFNSAVVLAHPEA</sequence>
<dbReference type="SUPFAM" id="SSF53901">
    <property type="entry name" value="Thiolase-like"/>
    <property type="match status" value="2"/>
</dbReference>
<dbReference type="GO" id="GO:0005829">
    <property type="term" value="C:cytosol"/>
    <property type="evidence" value="ECO:0007669"/>
    <property type="project" value="TreeGrafter"/>
</dbReference>
<dbReference type="Pfam" id="PF02801">
    <property type="entry name" value="Ketoacyl-synt_C"/>
    <property type="match status" value="1"/>
</dbReference>
<dbReference type="InterPro" id="IPR000794">
    <property type="entry name" value="Beta-ketoacyl_synthase"/>
</dbReference>
<dbReference type="Proteomes" id="UP000606194">
    <property type="component" value="Unassembled WGS sequence"/>
</dbReference>
<dbReference type="GO" id="GO:0004315">
    <property type="term" value="F:3-oxoacyl-[acyl-carrier-protein] synthase activity"/>
    <property type="evidence" value="ECO:0007669"/>
    <property type="project" value="TreeGrafter"/>
</dbReference>
<dbReference type="InterPro" id="IPR014030">
    <property type="entry name" value="Ketoacyl_synth_N"/>
</dbReference>
<dbReference type="InterPro" id="IPR014031">
    <property type="entry name" value="Ketoacyl_synth_C"/>
</dbReference>
<reference evidence="5" key="1">
    <citation type="journal article" date="2014" name="Int. J. Syst. Evol. Microbiol.">
        <title>Complete genome sequence of Corynebacterium casei LMG S-19264T (=DSM 44701T), isolated from a smear-ripened cheese.</title>
        <authorList>
            <consortium name="US DOE Joint Genome Institute (JGI-PGF)"/>
            <person name="Walter F."/>
            <person name="Albersmeier A."/>
            <person name="Kalinowski J."/>
            <person name="Ruckert C."/>
        </authorList>
    </citation>
    <scope>NUCLEOTIDE SEQUENCE</scope>
    <source>
        <strain evidence="5">JCM 4386</strain>
    </source>
</reference>
<evidence type="ECO:0000256" key="2">
    <source>
        <dbReference type="ARBA" id="ARBA00022679"/>
    </source>
</evidence>
<gene>
    <name evidence="5" type="ORF">GCM10010269_39340</name>
</gene>
<dbReference type="AlphaFoldDB" id="A0A918FX10"/>
<reference evidence="5" key="2">
    <citation type="submission" date="2020-09" db="EMBL/GenBank/DDBJ databases">
        <authorList>
            <person name="Sun Q."/>
            <person name="Ohkuma M."/>
        </authorList>
    </citation>
    <scope>NUCLEOTIDE SEQUENCE</scope>
    <source>
        <strain evidence="5">JCM 4386</strain>
    </source>
</reference>
<organism evidence="5 6">
    <name type="scientific">Streptomyces humidus</name>
    <dbReference type="NCBI Taxonomy" id="52259"/>
    <lineage>
        <taxon>Bacteria</taxon>
        <taxon>Bacillati</taxon>
        <taxon>Actinomycetota</taxon>
        <taxon>Actinomycetes</taxon>
        <taxon>Kitasatosporales</taxon>
        <taxon>Streptomycetaceae</taxon>
        <taxon>Streptomyces</taxon>
    </lineage>
</organism>
<name>A0A918FX10_9ACTN</name>
<keyword evidence="6" id="KW-1185">Reference proteome</keyword>
<keyword evidence="2 3" id="KW-0808">Transferase</keyword>
<dbReference type="GO" id="GO:0006633">
    <property type="term" value="P:fatty acid biosynthetic process"/>
    <property type="evidence" value="ECO:0007669"/>
    <property type="project" value="TreeGrafter"/>
</dbReference>
<protein>
    <submittedName>
        <fullName evidence="5">Polyketide beta-ketoacyl:ACP synthase</fullName>
    </submittedName>
</protein>
<dbReference type="InterPro" id="IPR016039">
    <property type="entry name" value="Thiolase-like"/>
</dbReference>
<dbReference type="InterPro" id="IPR020841">
    <property type="entry name" value="PKS_Beta-ketoAc_synthase_dom"/>
</dbReference>
<evidence type="ECO:0000256" key="3">
    <source>
        <dbReference type="RuleBase" id="RU003694"/>
    </source>
</evidence>
<comment type="caution">
    <text evidence="5">The sequence shown here is derived from an EMBL/GenBank/DDBJ whole genome shotgun (WGS) entry which is preliminary data.</text>
</comment>
<evidence type="ECO:0000313" key="6">
    <source>
        <dbReference type="Proteomes" id="UP000606194"/>
    </source>
</evidence>
<dbReference type="EMBL" id="BMTL01000015">
    <property type="protein sequence ID" value="GGR96626.1"/>
    <property type="molecule type" value="Genomic_DNA"/>
</dbReference>
<dbReference type="SMART" id="SM00825">
    <property type="entry name" value="PKS_KS"/>
    <property type="match status" value="1"/>
</dbReference>
<accession>A0A918FX10</accession>
<dbReference type="RefSeq" id="WP_229878185.1">
    <property type="nucleotide sequence ID" value="NZ_BMTL01000015.1"/>
</dbReference>
<dbReference type="Pfam" id="PF00109">
    <property type="entry name" value="ketoacyl-synt"/>
    <property type="match status" value="1"/>
</dbReference>
<dbReference type="PANTHER" id="PTHR11712:SF336">
    <property type="entry name" value="3-OXOACYL-[ACYL-CARRIER-PROTEIN] SYNTHASE, MITOCHONDRIAL"/>
    <property type="match status" value="1"/>
</dbReference>
<dbReference type="Gene3D" id="3.40.47.10">
    <property type="match status" value="2"/>
</dbReference>